<dbReference type="InterPro" id="IPR001789">
    <property type="entry name" value="Sig_transdc_resp-reg_receiver"/>
</dbReference>
<evidence type="ECO:0000256" key="1">
    <source>
        <dbReference type="ARBA" id="ARBA00022553"/>
    </source>
</evidence>
<dbReference type="Pfam" id="PF13432">
    <property type="entry name" value="TPR_16"/>
    <property type="match status" value="1"/>
</dbReference>
<dbReference type="Proteomes" id="UP000192920">
    <property type="component" value="Unassembled WGS sequence"/>
</dbReference>
<evidence type="ECO:0000313" key="5">
    <source>
        <dbReference type="Proteomes" id="UP000192920"/>
    </source>
</evidence>
<dbReference type="SUPFAM" id="SSF52172">
    <property type="entry name" value="CheY-like"/>
    <property type="match status" value="1"/>
</dbReference>
<dbReference type="PANTHER" id="PTHR44591">
    <property type="entry name" value="STRESS RESPONSE REGULATOR PROTEIN 1"/>
    <property type="match status" value="1"/>
</dbReference>
<proteinExistence type="predicted"/>
<dbReference type="CDD" id="cd17589">
    <property type="entry name" value="REC_TPR"/>
    <property type="match status" value="1"/>
</dbReference>
<dbReference type="GO" id="GO:0000160">
    <property type="term" value="P:phosphorelay signal transduction system"/>
    <property type="evidence" value="ECO:0007669"/>
    <property type="project" value="InterPro"/>
</dbReference>
<accession>A0A1Y6B7L2</accession>
<organism evidence="4 5">
    <name type="scientific">Pseudogulbenkiania subflava DSM 22618</name>
    <dbReference type="NCBI Taxonomy" id="1123014"/>
    <lineage>
        <taxon>Bacteria</taxon>
        <taxon>Pseudomonadati</taxon>
        <taxon>Pseudomonadota</taxon>
        <taxon>Betaproteobacteria</taxon>
        <taxon>Neisseriales</taxon>
        <taxon>Chromobacteriaceae</taxon>
        <taxon>Pseudogulbenkiania</taxon>
    </lineage>
</organism>
<feature type="modified residue" description="4-aspartylphosphate" evidence="2">
    <location>
        <position position="86"/>
    </location>
</feature>
<dbReference type="Pfam" id="PF00072">
    <property type="entry name" value="Response_reg"/>
    <property type="match status" value="1"/>
</dbReference>
<dbReference type="STRING" id="1123014.SAMN02745746_00112"/>
<dbReference type="RefSeq" id="WP_085274511.1">
    <property type="nucleotide sequence ID" value="NZ_FXAG01000001.1"/>
</dbReference>
<keyword evidence="1 2" id="KW-0597">Phosphoprotein</keyword>
<protein>
    <submittedName>
        <fullName evidence="4">Response regulator receiver domain-containing protein</fullName>
    </submittedName>
</protein>
<dbReference type="PROSITE" id="PS50110">
    <property type="entry name" value="RESPONSE_REGULATORY"/>
    <property type="match status" value="1"/>
</dbReference>
<dbReference type="InterPro" id="IPR011990">
    <property type="entry name" value="TPR-like_helical_dom_sf"/>
</dbReference>
<sequence length="571" mass="64549">MSDPKPQSTSFHSIASAYKGARPAEQPMADPYAKRLFLIIDSVPEMQRALAMTLSSFGAEKVEYASKAGDALAKLAKYEFDVVLCDYDLGNGYDGLYLFEEVKERNLIKQSCVFMIVTGERRAQRVISAAEQAPDDYLLKPFTGEVLAQRLERAMRRREAFRIVDEAVMRHEYLAAIDACSRKIGEKSEFALDFMKLKGSLSLKIGDYDTARTLYMDVLRIKTVPWAKLGLAKALTGQKAYDEARLLFEEVLRENDRVMEAYDWLARLHQTNHELDKAQQMLASATRLSPVVIRRQKELAQVALKNHDLATAEAASRETLEIAKYTWHRHPTHYAMLARVQMAQGEHGAAARTVASLRRDYRYNEVGEWMADVCDSQLQLKSGNRQRAAQLLSEAQERFATLGAGLPPEAQMEFARACYAQGRQDAGDAAMQALVRNHHDDETLLGQIGDLFEDVGRREAGHQLIASNVQSVIELNNEAVRAAQAGQFEQAIERFAKAHEDMPGNLQVMLNLVNATLAYVHRHGWHESHMRRAHELLKKARELAPANNKFQKLLQAWRILVEKLGKPQWVL</sequence>
<dbReference type="PANTHER" id="PTHR44591:SF3">
    <property type="entry name" value="RESPONSE REGULATORY DOMAIN-CONTAINING PROTEIN"/>
    <property type="match status" value="1"/>
</dbReference>
<dbReference type="AlphaFoldDB" id="A0A1Y6B7L2"/>
<dbReference type="Gene3D" id="1.25.40.10">
    <property type="entry name" value="Tetratricopeptide repeat domain"/>
    <property type="match status" value="3"/>
</dbReference>
<name>A0A1Y6B7L2_9NEIS</name>
<dbReference type="EMBL" id="FXAG01000001">
    <property type="protein sequence ID" value="SME92835.1"/>
    <property type="molecule type" value="Genomic_DNA"/>
</dbReference>
<dbReference type="InterPro" id="IPR011006">
    <property type="entry name" value="CheY-like_superfamily"/>
</dbReference>
<dbReference type="InterPro" id="IPR050595">
    <property type="entry name" value="Bact_response_regulator"/>
</dbReference>
<evidence type="ECO:0000313" key="4">
    <source>
        <dbReference type="EMBL" id="SME92835.1"/>
    </source>
</evidence>
<gene>
    <name evidence="4" type="ORF">SAMN02745746_00112</name>
</gene>
<keyword evidence="5" id="KW-1185">Reference proteome</keyword>
<dbReference type="SUPFAM" id="SSF48452">
    <property type="entry name" value="TPR-like"/>
    <property type="match status" value="2"/>
</dbReference>
<reference evidence="5" key="1">
    <citation type="submission" date="2017-04" db="EMBL/GenBank/DDBJ databases">
        <authorList>
            <person name="Varghese N."/>
            <person name="Submissions S."/>
        </authorList>
    </citation>
    <scope>NUCLEOTIDE SEQUENCE [LARGE SCALE GENOMIC DNA]</scope>
    <source>
        <strain evidence="5">DSM 22618</strain>
    </source>
</reference>
<evidence type="ECO:0000259" key="3">
    <source>
        <dbReference type="PROSITE" id="PS50110"/>
    </source>
</evidence>
<feature type="domain" description="Response regulatory" evidence="3">
    <location>
        <begin position="36"/>
        <end position="155"/>
    </location>
</feature>
<evidence type="ECO:0000256" key="2">
    <source>
        <dbReference type="PROSITE-ProRule" id="PRU00169"/>
    </source>
</evidence>
<dbReference type="SMART" id="SM00448">
    <property type="entry name" value="REC"/>
    <property type="match status" value="1"/>
</dbReference>
<dbReference type="Gene3D" id="3.40.50.2300">
    <property type="match status" value="1"/>
</dbReference>